<dbReference type="SMART" id="SM00198">
    <property type="entry name" value="SCP"/>
    <property type="match status" value="2"/>
</dbReference>
<dbReference type="RefSeq" id="XP_009063382.1">
    <property type="nucleotide sequence ID" value="XM_009065134.1"/>
</dbReference>
<dbReference type="STRING" id="225164.V3ZNJ9"/>
<dbReference type="FunFam" id="3.40.33.10:FF:000002">
    <property type="entry name" value="Golgi-associated plant pathogenesis-related protein 1"/>
    <property type="match status" value="2"/>
</dbReference>
<dbReference type="InterPro" id="IPR035940">
    <property type="entry name" value="CAP_sf"/>
</dbReference>
<dbReference type="OMA" id="HRANIDY"/>
<evidence type="ECO:0000259" key="2">
    <source>
        <dbReference type="SMART" id="SM00198"/>
    </source>
</evidence>
<dbReference type="PANTHER" id="PTHR10334">
    <property type="entry name" value="CYSTEINE-RICH SECRETORY PROTEIN-RELATED"/>
    <property type="match status" value="1"/>
</dbReference>
<dbReference type="InterPro" id="IPR018244">
    <property type="entry name" value="Allrgn_V5/Tpx1_CS"/>
</dbReference>
<feature type="region of interest" description="Disordered" evidence="1">
    <location>
        <begin position="227"/>
        <end position="256"/>
    </location>
</feature>
<dbReference type="InterPro" id="IPR014044">
    <property type="entry name" value="CAP_dom"/>
</dbReference>
<evidence type="ECO:0000313" key="4">
    <source>
        <dbReference type="Proteomes" id="UP000030746"/>
    </source>
</evidence>
<dbReference type="HOGENOM" id="CLU_038332_0_0_1"/>
<feature type="domain" description="SCP" evidence="2">
    <location>
        <begin position="4"/>
        <end position="144"/>
    </location>
</feature>
<evidence type="ECO:0000313" key="3">
    <source>
        <dbReference type="EMBL" id="ESO85877.1"/>
    </source>
</evidence>
<organism evidence="3 4">
    <name type="scientific">Lottia gigantea</name>
    <name type="common">Giant owl limpet</name>
    <dbReference type="NCBI Taxonomy" id="225164"/>
    <lineage>
        <taxon>Eukaryota</taxon>
        <taxon>Metazoa</taxon>
        <taxon>Spiralia</taxon>
        <taxon>Lophotrochozoa</taxon>
        <taxon>Mollusca</taxon>
        <taxon>Gastropoda</taxon>
        <taxon>Patellogastropoda</taxon>
        <taxon>Lottioidea</taxon>
        <taxon>Lottiidae</taxon>
        <taxon>Lottia</taxon>
    </lineage>
</organism>
<dbReference type="PROSITE" id="PS01009">
    <property type="entry name" value="CRISP_1"/>
    <property type="match status" value="1"/>
</dbReference>
<dbReference type="Proteomes" id="UP000030746">
    <property type="component" value="Unassembled WGS sequence"/>
</dbReference>
<gene>
    <name evidence="3" type="ORF">LOTGIDRAFT_130175</name>
</gene>
<dbReference type="CTD" id="20233042"/>
<dbReference type="GeneID" id="20233042"/>
<dbReference type="Pfam" id="PF00188">
    <property type="entry name" value="CAP"/>
    <property type="match status" value="2"/>
</dbReference>
<dbReference type="OrthoDB" id="337038at2759"/>
<dbReference type="KEGG" id="lgi:LOTGIDRAFT_130175"/>
<dbReference type="EMBL" id="KB203219">
    <property type="protein sequence ID" value="ESO85877.1"/>
    <property type="molecule type" value="Genomic_DNA"/>
</dbReference>
<reference evidence="3 4" key="1">
    <citation type="journal article" date="2013" name="Nature">
        <title>Insights into bilaterian evolution from three spiralian genomes.</title>
        <authorList>
            <person name="Simakov O."/>
            <person name="Marletaz F."/>
            <person name="Cho S.J."/>
            <person name="Edsinger-Gonzales E."/>
            <person name="Havlak P."/>
            <person name="Hellsten U."/>
            <person name="Kuo D.H."/>
            <person name="Larsson T."/>
            <person name="Lv J."/>
            <person name="Arendt D."/>
            <person name="Savage R."/>
            <person name="Osoegawa K."/>
            <person name="de Jong P."/>
            <person name="Grimwood J."/>
            <person name="Chapman J.A."/>
            <person name="Shapiro H."/>
            <person name="Aerts A."/>
            <person name="Otillar R.P."/>
            <person name="Terry A.Y."/>
            <person name="Boore J.L."/>
            <person name="Grigoriev I.V."/>
            <person name="Lindberg D.R."/>
            <person name="Seaver E.C."/>
            <person name="Weisblat D.A."/>
            <person name="Putnam N.H."/>
            <person name="Rokhsar D.S."/>
        </authorList>
    </citation>
    <scope>NUCLEOTIDE SEQUENCE [LARGE SCALE GENOMIC DNA]</scope>
</reference>
<dbReference type="CDD" id="cd05382">
    <property type="entry name" value="CAP_GAPR1-like"/>
    <property type="match status" value="2"/>
</dbReference>
<protein>
    <recommendedName>
        <fullName evidence="2">SCP domain-containing protein</fullName>
    </recommendedName>
</protein>
<feature type="compositionally biased region" description="Low complexity" evidence="1">
    <location>
        <begin position="228"/>
        <end position="238"/>
    </location>
</feature>
<proteinExistence type="predicted"/>
<feature type="region of interest" description="Disordered" evidence="1">
    <location>
        <begin position="190"/>
        <end position="211"/>
    </location>
</feature>
<dbReference type="Gene3D" id="3.40.33.10">
    <property type="entry name" value="CAP"/>
    <property type="match status" value="2"/>
</dbReference>
<feature type="compositionally biased region" description="Basic and acidic residues" evidence="1">
    <location>
        <begin position="197"/>
        <end position="208"/>
    </location>
</feature>
<name>V3ZNJ9_LOTGI</name>
<dbReference type="InterPro" id="IPR001283">
    <property type="entry name" value="CRISP-related"/>
</dbReference>
<dbReference type="PRINTS" id="PR00837">
    <property type="entry name" value="V5TPXLIKE"/>
</dbReference>
<dbReference type="AlphaFoldDB" id="V3ZNJ9"/>
<dbReference type="SUPFAM" id="SSF55797">
    <property type="entry name" value="PR-1-like"/>
    <property type="match status" value="2"/>
</dbReference>
<keyword evidence="4" id="KW-1185">Reference proteome</keyword>
<feature type="domain" description="SCP" evidence="2">
    <location>
        <begin position="248"/>
        <end position="389"/>
    </location>
</feature>
<accession>V3ZNJ9</accession>
<dbReference type="GO" id="GO:0005576">
    <property type="term" value="C:extracellular region"/>
    <property type="evidence" value="ECO:0007669"/>
    <property type="project" value="InterPro"/>
</dbReference>
<evidence type="ECO:0000256" key="1">
    <source>
        <dbReference type="SAM" id="MobiDB-lite"/>
    </source>
</evidence>
<sequence length="399" mass="44456">MDRKFIDEVVDAHNVYRSRHQVSPLSHSRELSQTAQKWAEQLAATNSFQHSSSSYRGESLGENIAMKWSSRPDSYTGKCSQEVTDQWYSEIKMIFIYLRFFSFSGHFTQVVWKGSREIGVGKATTKDGKIIVVANYLPAGNMLGDYSRNVLPPRDGQTSVPQTQQRGTLRYLKMDNNMVTKIIEEETITKPNGETVTNRKESVKKDDSTGSGSNWILNPIYLNQTIKSGSSSSDSSSETSKRPKTMSEFTDSSLKQHNKVRAKHGVAPLKLSKDLCAHAQKWAEHLASSDSFQHSQCTLGGERVGENIACKWSSGGGDYSSQEVLDQWYSEISKHDYNSERSLGTGKSNCHFTQVVWKGSKELGIGKAKAAGGKIIVVANYRPAGNMIGQFRQNVFPPQ</sequence>
<dbReference type="InterPro" id="IPR034113">
    <property type="entry name" value="SCP_GAPR1-like"/>
</dbReference>